<feature type="non-terminal residue" evidence="3">
    <location>
        <position position="1"/>
    </location>
</feature>
<sequence>GWVDLHPVNNVVGPELSFARKVSGAIDSPIAIIKCAAGGTHLGGDWNPDEPIGFKMYPLALSLIRSSLAELDKQKVKYRIEGFMWHQGENDMFNKDYMPNYGKNLKNFLAKWRRDLKTPKLKFYVGELCTKTIWGMDLRPRMYAISQGQKEVCREDPLAEYVPTSHVGVEIGGGVGLHYHYGTLGQLEHGENYANAYLRTIGKETKVSRPLKTWPYEKGDKVKLFILAGHRNMEGERSFVQEL</sequence>
<dbReference type="Pfam" id="PF03629">
    <property type="entry name" value="SASA"/>
    <property type="match status" value="1"/>
</dbReference>
<feature type="non-terminal residue" evidence="3">
    <location>
        <position position="243"/>
    </location>
</feature>
<name>A0A383C026_9ZZZZ</name>
<keyword evidence="1" id="KW-0378">Hydrolase</keyword>
<protein>
    <recommendedName>
        <fullName evidence="2">Sialate O-acetylesterase domain-containing protein</fullName>
    </recommendedName>
</protein>
<reference evidence="3" key="1">
    <citation type="submission" date="2018-05" db="EMBL/GenBank/DDBJ databases">
        <authorList>
            <person name="Lanie J.A."/>
            <person name="Ng W.-L."/>
            <person name="Kazmierczak K.M."/>
            <person name="Andrzejewski T.M."/>
            <person name="Davidsen T.M."/>
            <person name="Wayne K.J."/>
            <person name="Tettelin H."/>
            <person name="Glass J.I."/>
            <person name="Rusch D."/>
            <person name="Podicherti R."/>
            <person name="Tsui H.-C.T."/>
            <person name="Winkler M.E."/>
        </authorList>
    </citation>
    <scope>NUCLEOTIDE SEQUENCE</scope>
</reference>
<dbReference type="PANTHER" id="PTHR31988:SF19">
    <property type="entry name" value="9-O-ACETYL-N-ACETYLNEURAMINIC ACID DEACETYLASE-RELATED"/>
    <property type="match status" value="1"/>
</dbReference>
<dbReference type="InterPro" id="IPR005181">
    <property type="entry name" value="SASA"/>
</dbReference>
<gene>
    <name evidence="3" type="ORF">METZ01_LOCUS478273</name>
</gene>
<dbReference type="EMBL" id="UINC01204611">
    <property type="protein sequence ID" value="SVE25419.1"/>
    <property type="molecule type" value="Genomic_DNA"/>
</dbReference>
<dbReference type="GO" id="GO:0016787">
    <property type="term" value="F:hydrolase activity"/>
    <property type="evidence" value="ECO:0007669"/>
    <property type="project" value="UniProtKB-KW"/>
</dbReference>
<dbReference type="InterPro" id="IPR052940">
    <property type="entry name" value="Carb_Esterase_6"/>
</dbReference>
<dbReference type="Gene3D" id="3.40.50.1110">
    <property type="entry name" value="SGNH hydrolase"/>
    <property type="match status" value="1"/>
</dbReference>
<dbReference type="SUPFAM" id="SSF52266">
    <property type="entry name" value="SGNH hydrolase"/>
    <property type="match status" value="1"/>
</dbReference>
<dbReference type="PANTHER" id="PTHR31988">
    <property type="entry name" value="ESTERASE, PUTATIVE (DUF303)-RELATED"/>
    <property type="match status" value="1"/>
</dbReference>
<dbReference type="InterPro" id="IPR036514">
    <property type="entry name" value="SGNH_hydro_sf"/>
</dbReference>
<organism evidence="3">
    <name type="scientific">marine metagenome</name>
    <dbReference type="NCBI Taxonomy" id="408172"/>
    <lineage>
        <taxon>unclassified sequences</taxon>
        <taxon>metagenomes</taxon>
        <taxon>ecological metagenomes</taxon>
    </lineage>
</organism>
<evidence type="ECO:0000313" key="3">
    <source>
        <dbReference type="EMBL" id="SVE25419.1"/>
    </source>
</evidence>
<feature type="domain" description="Sialate O-acetylesterase" evidence="2">
    <location>
        <begin position="10"/>
        <end position="198"/>
    </location>
</feature>
<accession>A0A383C026</accession>
<evidence type="ECO:0000256" key="1">
    <source>
        <dbReference type="ARBA" id="ARBA00022801"/>
    </source>
</evidence>
<evidence type="ECO:0000259" key="2">
    <source>
        <dbReference type="Pfam" id="PF03629"/>
    </source>
</evidence>
<dbReference type="AlphaFoldDB" id="A0A383C026"/>
<proteinExistence type="predicted"/>